<dbReference type="InterPro" id="IPR027417">
    <property type="entry name" value="P-loop_NTPase"/>
</dbReference>
<comment type="caution">
    <text evidence="3">The sequence shown here is derived from an EMBL/GenBank/DDBJ whole genome shotgun (WGS) entry which is preliminary data.</text>
</comment>
<name>A0ABQ5WQ87_9PROT</name>
<dbReference type="PANTHER" id="PTHR41287:SF1">
    <property type="entry name" value="PROTEIN YMFN"/>
    <property type="match status" value="1"/>
</dbReference>
<proteinExistence type="predicted"/>
<dbReference type="Gene3D" id="3.40.50.300">
    <property type="entry name" value="P-loop containing nucleotide triphosphate hydrolases"/>
    <property type="match status" value="1"/>
</dbReference>
<dbReference type="RefSeq" id="WP_099287441.1">
    <property type="nucleotide sequence ID" value="NZ_BEWP01000017.1"/>
</dbReference>
<dbReference type="Proteomes" id="UP001156629">
    <property type="component" value="Unassembled WGS sequence"/>
</dbReference>
<accession>A0ABQ5WQ87</accession>
<evidence type="ECO:0000313" key="3">
    <source>
        <dbReference type="EMBL" id="GLQ65222.1"/>
    </source>
</evidence>
<dbReference type="GeneID" id="76195747"/>
<evidence type="ECO:0000259" key="1">
    <source>
        <dbReference type="Pfam" id="PF03354"/>
    </source>
</evidence>
<keyword evidence="4" id="KW-1185">Reference proteome</keyword>
<dbReference type="InterPro" id="IPR005021">
    <property type="entry name" value="Terminase_largesu-like"/>
</dbReference>
<reference evidence="4" key="1">
    <citation type="journal article" date="2019" name="Int. J. Syst. Evol. Microbiol.">
        <title>The Global Catalogue of Microorganisms (GCM) 10K type strain sequencing project: providing services to taxonomists for standard genome sequencing and annotation.</title>
        <authorList>
            <consortium name="The Broad Institute Genomics Platform"/>
            <consortium name="The Broad Institute Genome Sequencing Center for Infectious Disease"/>
            <person name="Wu L."/>
            <person name="Ma J."/>
        </authorList>
    </citation>
    <scope>NUCLEOTIDE SEQUENCE [LARGE SCALE GENOMIC DNA]</scope>
    <source>
        <strain evidence="4">NBRC 3266</strain>
    </source>
</reference>
<dbReference type="InterPro" id="IPR046462">
    <property type="entry name" value="TerL_nuclease"/>
</dbReference>
<evidence type="ECO:0000259" key="2">
    <source>
        <dbReference type="Pfam" id="PF20441"/>
    </source>
</evidence>
<organism evidence="3 4">
    <name type="scientific">Gluconobacter kondonii</name>
    <dbReference type="NCBI Taxonomy" id="941463"/>
    <lineage>
        <taxon>Bacteria</taxon>
        <taxon>Pseudomonadati</taxon>
        <taxon>Pseudomonadota</taxon>
        <taxon>Alphaproteobacteria</taxon>
        <taxon>Acetobacterales</taxon>
        <taxon>Acetobacteraceae</taxon>
        <taxon>Gluconobacter</taxon>
    </lineage>
</organism>
<sequence length="575" mass="65826">MSCGGKFAAIDAGNLEQQDQYAYVKDVLSGKIITGEYTKLACERSIRDLERASTPDFPYHYDPSKGKRYQTLMSYLTILEGTKMGQPFEMYPYQLWSISQTLGWVNDSDDYRRFSFSYDEMGRGNGKTSVITGMPIYFLACDGEGGPQVYVSALTEAQARILYGFTYQHTQNHPALMSQLGIEAKQEEIRLDKEIVVNGRKIGNRGFFRAVSSDADGLHGLNPSVVIFDEFHTTKTRKVYDIFQTGMLKDRPQTLTKIITTAGDSMEGLGYSMHRKCVDILQGNLVDETFFGCIWAADEGDNPFEKSTWRKANPSWDFGFNRKKFEKNAADAKRSKSERASFFTFNLNIWLSSSSQWLESSDVNAGLDTSLKIEDFKGEPCWIGVDMSSVRDMTCVSTVFKRDDTFYVFPKYWLPEATVEGAGNELYPAWVRDGYLTTQRRRTIDYREMRDYIIDLSKTYEIETVNVDKWGSENMMEELEDEGLTVWPVTQGKNLNLANKLFEESILEHKIKFNNPIFRWNCLNVYASYDHLENLQLSKENKMSTRKIDGVHATCNALHSYIRDGSQPLSTEVIW</sequence>
<feature type="domain" description="Terminase large subunit-like endonuclease" evidence="2">
    <location>
        <begin position="287"/>
        <end position="559"/>
    </location>
</feature>
<dbReference type="Pfam" id="PF03354">
    <property type="entry name" value="TerL_ATPase"/>
    <property type="match status" value="1"/>
</dbReference>
<dbReference type="Gene3D" id="3.30.420.240">
    <property type="match status" value="1"/>
</dbReference>
<gene>
    <name evidence="3" type="ORF">GCM10007870_08060</name>
</gene>
<evidence type="ECO:0000313" key="4">
    <source>
        <dbReference type="Proteomes" id="UP001156629"/>
    </source>
</evidence>
<dbReference type="PANTHER" id="PTHR41287">
    <property type="match status" value="1"/>
</dbReference>
<feature type="domain" description="Terminase large subunit-like ATPase" evidence="1">
    <location>
        <begin position="92"/>
        <end position="271"/>
    </location>
</feature>
<dbReference type="InterPro" id="IPR046461">
    <property type="entry name" value="TerL_ATPase"/>
</dbReference>
<dbReference type="Pfam" id="PF20441">
    <property type="entry name" value="TerL_nuclease"/>
    <property type="match status" value="1"/>
</dbReference>
<protein>
    <submittedName>
        <fullName evidence="3">Terminase</fullName>
    </submittedName>
</protein>
<dbReference type="EMBL" id="BSNV01000003">
    <property type="protein sequence ID" value="GLQ65222.1"/>
    <property type="molecule type" value="Genomic_DNA"/>
</dbReference>